<evidence type="ECO:0000259" key="1">
    <source>
        <dbReference type="Pfam" id="PF19977"/>
    </source>
</evidence>
<dbReference type="AlphaFoldDB" id="A0A9Q3P9L1"/>
<comment type="caution">
    <text evidence="2">The sequence shown here is derived from an EMBL/GenBank/DDBJ whole genome shotgun (WGS) entry which is preliminary data.</text>
</comment>
<name>A0A9Q3P9L1_9BASI</name>
<keyword evidence="3" id="KW-1185">Reference proteome</keyword>
<evidence type="ECO:0000313" key="3">
    <source>
        <dbReference type="Proteomes" id="UP000765509"/>
    </source>
</evidence>
<dbReference type="GO" id="GO:1904868">
    <property type="term" value="P:telomerase catalytic core complex assembly"/>
    <property type="evidence" value="ECO:0007669"/>
    <property type="project" value="InterPro"/>
</dbReference>
<reference evidence="2" key="1">
    <citation type="submission" date="2021-03" db="EMBL/GenBank/DDBJ databases">
        <title>Draft genome sequence of rust myrtle Austropuccinia psidii MF-1, a brazilian biotype.</title>
        <authorList>
            <person name="Quecine M.C."/>
            <person name="Pachon D.M.R."/>
            <person name="Bonatelli M.L."/>
            <person name="Correr F.H."/>
            <person name="Franceschini L.M."/>
            <person name="Leite T.F."/>
            <person name="Margarido G.R.A."/>
            <person name="Almeida C.A."/>
            <person name="Ferrarezi J.A."/>
            <person name="Labate C.A."/>
        </authorList>
    </citation>
    <scope>NUCLEOTIDE SEQUENCE</scope>
    <source>
        <strain evidence="2">MF-1</strain>
    </source>
</reference>
<dbReference type="Gene3D" id="3.30.70.330">
    <property type="match status" value="1"/>
</dbReference>
<dbReference type="GO" id="GO:0070034">
    <property type="term" value="F:telomerase RNA binding"/>
    <property type="evidence" value="ECO:0007669"/>
    <property type="project" value="InterPro"/>
</dbReference>
<dbReference type="Proteomes" id="UP000765509">
    <property type="component" value="Unassembled WGS sequence"/>
</dbReference>
<dbReference type="Pfam" id="PF19977">
    <property type="entry name" value="xRRM"/>
    <property type="match status" value="1"/>
</dbReference>
<dbReference type="InterPro" id="IPR045537">
    <property type="entry name" value="Lar7_xRRM"/>
</dbReference>
<feature type="domain" description="La-related protein 7 homolog xRRM" evidence="1">
    <location>
        <begin position="96"/>
        <end position="229"/>
    </location>
</feature>
<protein>
    <recommendedName>
        <fullName evidence="1">La-related protein 7 homolog xRRM domain-containing protein</fullName>
    </recommendedName>
</protein>
<evidence type="ECO:0000313" key="2">
    <source>
        <dbReference type="EMBL" id="MBW0554013.1"/>
    </source>
</evidence>
<sequence length="232" mass="25767">MLLPRALAIRREPTGSSASDQAVVLVDGTDHRDPQLATQSPLASKNLICLSSTFQSINAQHAPPKSGAEEVLSSVQIETNYAFDWQTTPQVRAEHSYTPGCIVWLTGLPDSKLNKVHILKLVDSVIHFQPGGAPDIEVDAQQSDLPSTSLNQLVKYIEFTKGLSNCHIRFSNPLLVDRFIKALELIKTGTNKSLIIKITNKIRINCKQLDATTIEGRREEIFWSKIPKHLHL</sequence>
<dbReference type="EMBL" id="AVOT02060567">
    <property type="protein sequence ID" value="MBW0554013.1"/>
    <property type="molecule type" value="Genomic_DNA"/>
</dbReference>
<organism evidence="2 3">
    <name type="scientific">Austropuccinia psidii MF-1</name>
    <dbReference type="NCBI Taxonomy" id="1389203"/>
    <lineage>
        <taxon>Eukaryota</taxon>
        <taxon>Fungi</taxon>
        <taxon>Dikarya</taxon>
        <taxon>Basidiomycota</taxon>
        <taxon>Pucciniomycotina</taxon>
        <taxon>Pucciniomycetes</taxon>
        <taxon>Pucciniales</taxon>
        <taxon>Sphaerophragmiaceae</taxon>
        <taxon>Austropuccinia</taxon>
    </lineage>
</organism>
<gene>
    <name evidence="2" type="ORF">O181_093728</name>
</gene>
<dbReference type="InterPro" id="IPR012677">
    <property type="entry name" value="Nucleotide-bd_a/b_plait_sf"/>
</dbReference>
<dbReference type="OrthoDB" id="439993at2759"/>
<proteinExistence type="predicted"/>
<accession>A0A9Q3P9L1</accession>